<reference evidence="1" key="1">
    <citation type="submission" date="2018-05" db="EMBL/GenBank/DDBJ databases">
        <authorList>
            <person name="Lanie J.A."/>
            <person name="Ng W.-L."/>
            <person name="Kazmierczak K.M."/>
            <person name="Andrzejewski T.M."/>
            <person name="Davidsen T.M."/>
            <person name="Wayne K.J."/>
            <person name="Tettelin H."/>
            <person name="Glass J.I."/>
            <person name="Rusch D."/>
            <person name="Podicherti R."/>
            <person name="Tsui H.-C.T."/>
            <person name="Winkler M.E."/>
        </authorList>
    </citation>
    <scope>NUCLEOTIDE SEQUENCE</scope>
</reference>
<evidence type="ECO:0000313" key="1">
    <source>
        <dbReference type="EMBL" id="SVD59294.1"/>
    </source>
</evidence>
<dbReference type="EMBL" id="UINC01160568">
    <property type="protein sequence ID" value="SVD59294.1"/>
    <property type="molecule type" value="Genomic_DNA"/>
</dbReference>
<feature type="non-terminal residue" evidence="1">
    <location>
        <position position="271"/>
    </location>
</feature>
<protein>
    <recommendedName>
        <fullName evidence="2">DHHA1 domain-containing protein</fullName>
    </recommendedName>
</protein>
<gene>
    <name evidence="1" type="ORF">METZ01_LOCUS412148</name>
</gene>
<evidence type="ECO:0008006" key="2">
    <source>
        <dbReference type="Google" id="ProtNLM"/>
    </source>
</evidence>
<sequence>MWRENIDRLLSVKEDYTAHLASFKCLGKTMRPLVLFHGGCNDGFCAAWVYRRYVNPISEFKAVQFNTPPPVTEDRDVVILDFSYERPLLMEMQEQASSLLVLDHHETAERELEGLDYCVFAQDKSGARMTWEHFFDPRSQVSADDVPWLVAYTEDRDLWKWELDDSKAVNAALTSYPRDFAVWDGLAEKGPKTMAVEGEAILRFQHRLIHPRVKHHGWTTISGFRVPISNATFLTSEIGNALAGGHPFSAVFFVRPDNKFVYNLRSKGEDA</sequence>
<name>A0A382WL12_9ZZZZ</name>
<dbReference type="InterPro" id="IPR038763">
    <property type="entry name" value="DHH_sf"/>
</dbReference>
<accession>A0A382WL12</accession>
<dbReference type="SUPFAM" id="SSF64182">
    <property type="entry name" value="DHH phosphoesterases"/>
    <property type="match status" value="1"/>
</dbReference>
<dbReference type="AlphaFoldDB" id="A0A382WL12"/>
<organism evidence="1">
    <name type="scientific">marine metagenome</name>
    <dbReference type="NCBI Taxonomy" id="408172"/>
    <lineage>
        <taxon>unclassified sequences</taxon>
        <taxon>metagenomes</taxon>
        <taxon>ecological metagenomes</taxon>
    </lineage>
</organism>
<proteinExistence type="predicted"/>